<dbReference type="Proteomes" id="UP000182063">
    <property type="component" value="Chromosome"/>
</dbReference>
<name>A0A1L3ZYC3_9SPHN</name>
<dbReference type="PANTHER" id="PTHR43861">
    <property type="entry name" value="TRANS-ACONITATE 2-METHYLTRANSFERASE-RELATED"/>
    <property type="match status" value="1"/>
</dbReference>
<proteinExistence type="predicted"/>
<dbReference type="CDD" id="cd02440">
    <property type="entry name" value="AdoMet_MTases"/>
    <property type="match status" value="1"/>
</dbReference>
<evidence type="ECO:0000313" key="2">
    <source>
        <dbReference type="Proteomes" id="UP000182063"/>
    </source>
</evidence>
<dbReference type="SUPFAM" id="SSF53335">
    <property type="entry name" value="S-adenosyl-L-methionine-dependent methyltransferases"/>
    <property type="match status" value="1"/>
</dbReference>
<organism evidence="1 2">
    <name type="scientific">Tardibacter chloracetimidivorans</name>
    <dbReference type="NCBI Taxonomy" id="1921510"/>
    <lineage>
        <taxon>Bacteria</taxon>
        <taxon>Pseudomonadati</taxon>
        <taxon>Pseudomonadota</taxon>
        <taxon>Alphaproteobacteria</taxon>
        <taxon>Sphingomonadales</taxon>
        <taxon>Sphingomonadaceae</taxon>
        <taxon>Tardibacter</taxon>
    </lineage>
</organism>
<dbReference type="EMBL" id="CP018221">
    <property type="protein sequence ID" value="API60636.1"/>
    <property type="molecule type" value="Genomic_DNA"/>
</dbReference>
<protein>
    <submittedName>
        <fullName evidence="1">Uncharacterized protein</fullName>
    </submittedName>
</protein>
<dbReference type="Gene3D" id="3.40.50.150">
    <property type="entry name" value="Vaccinia Virus protein VP39"/>
    <property type="match status" value="1"/>
</dbReference>
<reference evidence="2" key="1">
    <citation type="submission" date="2016-11" db="EMBL/GenBank/DDBJ databases">
        <title>Complete Genome Sequence of alachlor-degrading Sphingomonas sp. strain JJ-A5.</title>
        <authorList>
            <person name="Lee H."/>
            <person name="Ka J.-O."/>
        </authorList>
    </citation>
    <scope>NUCLEOTIDE SEQUENCE [LARGE SCALE GENOMIC DNA]</scope>
    <source>
        <strain evidence="2">JJ-A5</strain>
    </source>
</reference>
<sequence>MTLFDDRYGYPGEYALLKCVSCGHHRLATEMNGDEIGDLYTNYYPRSSFDVEAWSPPREEGRLRVWWSGLKASAFRWVPRDVTILDVGCGFGEALGYHRARGCDAHGIEADRNILRVAQRHGLNVTAGLFEAACYAPQKFDIVTLDQVIEHASDPAALLRNVHQVLKPGGQAIVSTPNPNGWGAKLFGRRWIHWHAPYHLNYFTRHSMKRLAAKVGFDVEFVRVVTNSAWIEYQWAHLVTFPRQGHASPFWGSEKLSLPQRMALKMFRLIGYTGVNHLIARLADAFGVGDNVVYVLRKS</sequence>
<dbReference type="STRING" id="1921510.BSL82_16175"/>
<dbReference type="RefSeq" id="WP_072598294.1">
    <property type="nucleotide sequence ID" value="NZ_CP018221.1"/>
</dbReference>
<gene>
    <name evidence="1" type="ORF">BSL82_16175</name>
</gene>
<evidence type="ECO:0000313" key="1">
    <source>
        <dbReference type="EMBL" id="API60636.1"/>
    </source>
</evidence>
<dbReference type="AlphaFoldDB" id="A0A1L3ZYC3"/>
<dbReference type="InterPro" id="IPR029063">
    <property type="entry name" value="SAM-dependent_MTases_sf"/>
</dbReference>
<keyword evidence="2" id="KW-1185">Reference proteome</keyword>
<dbReference type="OrthoDB" id="9810247at2"/>
<accession>A0A1L3ZYC3</accession>
<dbReference type="KEGG" id="sphj:BSL82_16175"/>
<dbReference type="Pfam" id="PF13489">
    <property type="entry name" value="Methyltransf_23"/>
    <property type="match status" value="1"/>
</dbReference>